<accession>A0A4Y7PH97</accession>
<dbReference type="AlphaFoldDB" id="A0A4Y7PH97"/>
<feature type="region of interest" description="Disordered" evidence="1">
    <location>
        <begin position="113"/>
        <end position="169"/>
    </location>
</feature>
<dbReference type="EMBL" id="ML170344">
    <property type="protein sequence ID" value="TDL14388.1"/>
    <property type="molecule type" value="Genomic_DNA"/>
</dbReference>
<dbReference type="Proteomes" id="UP000294933">
    <property type="component" value="Unassembled WGS sequence"/>
</dbReference>
<dbReference type="VEuPathDB" id="FungiDB:BD410DRAFT_846071"/>
<protein>
    <submittedName>
        <fullName evidence="2">Uncharacterized protein</fullName>
    </submittedName>
</protein>
<evidence type="ECO:0000256" key="1">
    <source>
        <dbReference type="SAM" id="MobiDB-lite"/>
    </source>
</evidence>
<name>A0A4Y7PH97_9AGAM</name>
<evidence type="ECO:0000313" key="2">
    <source>
        <dbReference type="EMBL" id="TDL14388.1"/>
    </source>
</evidence>
<organism evidence="2 3">
    <name type="scientific">Rickenella mellea</name>
    <dbReference type="NCBI Taxonomy" id="50990"/>
    <lineage>
        <taxon>Eukaryota</taxon>
        <taxon>Fungi</taxon>
        <taxon>Dikarya</taxon>
        <taxon>Basidiomycota</taxon>
        <taxon>Agaricomycotina</taxon>
        <taxon>Agaricomycetes</taxon>
        <taxon>Hymenochaetales</taxon>
        <taxon>Rickenellaceae</taxon>
        <taxon>Rickenella</taxon>
    </lineage>
</organism>
<feature type="compositionally biased region" description="Polar residues" evidence="1">
    <location>
        <begin position="141"/>
        <end position="151"/>
    </location>
</feature>
<sequence length="244" mass="26755">MPDEKSLLTIHNLVFTCSTIGFVAPKAVAAYQGQSVSLNTLDWVTGGSIPVLFHALNQCREKKILPLSWYFDEHLPTLVCERLRMLKRNFGRHSGSVDPRNHVILPIRNAQAQHQSTSADLEGDNLPLRPELDTANGESDAASTVPSSDSPTAEEPDAVDVNQSGDVKVEDIRDADVTDSSYQNLDAAREAASVDITAIPTWRRLTGLGPLEPSTTFHILTPEDPARGGGRLPRRRRHLILLIP</sequence>
<evidence type="ECO:0000313" key="3">
    <source>
        <dbReference type="Proteomes" id="UP000294933"/>
    </source>
</evidence>
<keyword evidence="3" id="KW-1185">Reference proteome</keyword>
<proteinExistence type="predicted"/>
<gene>
    <name evidence="2" type="ORF">BD410DRAFT_846071</name>
</gene>
<reference evidence="2 3" key="1">
    <citation type="submission" date="2018-06" db="EMBL/GenBank/DDBJ databases">
        <title>A transcriptomic atlas of mushroom development highlights an independent origin of complex multicellularity.</title>
        <authorList>
            <consortium name="DOE Joint Genome Institute"/>
            <person name="Krizsan K."/>
            <person name="Almasi E."/>
            <person name="Merenyi Z."/>
            <person name="Sahu N."/>
            <person name="Viragh M."/>
            <person name="Koszo T."/>
            <person name="Mondo S."/>
            <person name="Kiss B."/>
            <person name="Balint B."/>
            <person name="Kues U."/>
            <person name="Barry K."/>
            <person name="Hegedus J.C."/>
            <person name="Henrissat B."/>
            <person name="Johnson J."/>
            <person name="Lipzen A."/>
            <person name="Ohm R."/>
            <person name="Nagy I."/>
            <person name="Pangilinan J."/>
            <person name="Yan J."/>
            <person name="Xiong Y."/>
            <person name="Grigoriev I.V."/>
            <person name="Hibbett D.S."/>
            <person name="Nagy L.G."/>
        </authorList>
    </citation>
    <scope>NUCLEOTIDE SEQUENCE [LARGE SCALE GENOMIC DNA]</scope>
    <source>
        <strain evidence="2 3">SZMC22713</strain>
    </source>
</reference>